<protein>
    <submittedName>
        <fullName evidence="2">Uncharacterized protein</fullName>
    </submittedName>
</protein>
<evidence type="ECO:0000313" key="3">
    <source>
        <dbReference type="Proteomes" id="UP000028582"/>
    </source>
</evidence>
<dbReference type="AlphaFoldDB" id="A0A080YXV6"/>
<evidence type="ECO:0000313" key="2">
    <source>
        <dbReference type="EMBL" id="ETO59217.1"/>
    </source>
</evidence>
<organism evidence="2 3">
    <name type="scientific">Phytophthora nicotianae P1976</name>
    <dbReference type="NCBI Taxonomy" id="1317066"/>
    <lineage>
        <taxon>Eukaryota</taxon>
        <taxon>Sar</taxon>
        <taxon>Stramenopiles</taxon>
        <taxon>Oomycota</taxon>
        <taxon>Peronosporomycetes</taxon>
        <taxon>Peronosporales</taxon>
        <taxon>Peronosporaceae</taxon>
        <taxon>Phytophthora</taxon>
    </lineage>
</organism>
<dbReference type="EMBL" id="ANJA01004263">
    <property type="protein sequence ID" value="ETO59217.1"/>
    <property type="molecule type" value="Genomic_DNA"/>
</dbReference>
<name>A0A080YXV6_PHYNI</name>
<gene>
    <name evidence="2" type="ORF">F444_22415</name>
</gene>
<evidence type="ECO:0000256" key="1">
    <source>
        <dbReference type="SAM" id="MobiDB-lite"/>
    </source>
</evidence>
<comment type="caution">
    <text evidence="2">The sequence shown here is derived from an EMBL/GenBank/DDBJ whole genome shotgun (WGS) entry which is preliminary data.</text>
</comment>
<proteinExistence type="predicted"/>
<feature type="compositionally biased region" description="Basic residues" evidence="1">
    <location>
        <begin position="28"/>
        <end position="41"/>
    </location>
</feature>
<sequence length="131" mass="14780">MVKGCKGHPYISQQAEKVESSVGEVKSAKKSHKSKKGKLKSKKEEARWERSPSLSSAIHCSQPAPKRYFRFDLTVGTSQEIADDLQALFKEVTLKAFFDWRLNIPYRSQQLLSGRRKSKRKITLPGSSSPA</sequence>
<dbReference type="Proteomes" id="UP000028582">
    <property type="component" value="Unassembled WGS sequence"/>
</dbReference>
<accession>A0A080YXV6</accession>
<reference evidence="2 3" key="1">
    <citation type="submission" date="2013-11" db="EMBL/GenBank/DDBJ databases">
        <title>The Genome Sequence of Phytophthora parasitica P1976.</title>
        <authorList>
            <consortium name="The Broad Institute Genomics Platform"/>
            <person name="Russ C."/>
            <person name="Tyler B."/>
            <person name="Panabieres F."/>
            <person name="Shan W."/>
            <person name="Tripathy S."/>
            <person name="Grunwald N."/>
            <person name="Machado M."/>
            <person name="Johnson C.S."/>
            <person name="Walker B."/>
            <person name="Young S."/>
            <person name="Zeng Q."/>
            <person name="Gargeya S."/>
            <person name="Fitzgerald M."/>
            <person name="Haas B."/>
            <person name="Abouelleil A."/>
            <person name="Allen A.W."/>
            <person name="Alvarado L."/>
            <person name="Arachchi H.M."/>
            <person name="Berlin A.M."/>
            <person name="Chapman S.B."/>
            <person name="Gainer-Dewar J."/>
            <person name="Goldberg J."/>
            <person name="Griggs A."/>
            <person name="Gujja S."/>
            <person name="Hansen M."/>
            <person name="Howarth C."/>
            <person name="Imamovic A."/>
            <person name="Ireland A."/>
            <person name="Larimer J."/>
            <person name="McCowan C."/>
            <person name="Murphy C."/>
            <person name="Pearson M."/>
            <person name="Poon T.W."/>
            <person name="Priest M."/>
            <person name="Roberts A."/>
            <person name="Saif S."/>
            <person name="Shea T."/>
            <person name="Sisk P."/>
            <person name="Sykes S."/>
            <person name="Wortman J."/>
            <person name="Nusbaum C."/>
            <person name="Birren B."/>
        </authorList>
    </citation>
    <scope>NUCLEOTIDE SEQUENCE [LARGE SCALE GENOMIC DNA]</scope>
    <source>
        <strain evidence="2 3">P1976</strain>
    </source>
</reference>
<feature type="region of interest" description="Disordered" evidence="1">
    <location>
        <begin position="19"/>
        <end position="59"/>
    </location>
</feature>